<keyword evidence="3" id="KW-1185">Reference proteome</keyword>
<feature type="compositionally biased region" description="Polar residues" evidence="1">
    <location>
        <begin position="13"/>
        <end position="22"/>
    </location>
</feature>
<accession>A0A164MHL7</accession>
<organism evidence="2 3">
    <name type="scientific">Daphnia magna</name>
    <dbReference type="NCBI Taxonomy" id="35525"/>
    <lineage>
        <taxon>Eukaryota</taxon>
        <taxon>Metazoa</taxon>
        <taxon>Ecdysozoa</taxon>
        <taxon>Arthropoda</taxon>
        <taxon>Crustacea</taxon>
        <taxon>Branchiopoda</taxon>
        <taxon>Diplostraca</taxon>
        <taxon>Cladocera</taxon>
        <taxon>Anomopoda</taxon>
        <taxon>Daphniidae</taxon>
        <taxon>Daphnia</taxon>
    </lineage>
</organism>
<evidence type="ECO:0000313" key="2">
    <source>
        <dbReference type="EMBL" id="KZS05067.1"/>
    </source>
</evidence>
<dbReference type="OrthoDB" id="7444419at2759"/>
<reference evidence="2 3" key="1">
    <citation type="submission" date="2016-03" db="EMBL/GenBank/DDBJ databases">
        <title>EvidentialGene: Evidence-directed Construction of Genes on Genomes.</title>
        <authorList>
            <person name="Gilbert D.G."/>
            <person name="Choi J.-H."/>
            <person name="Mockaitis K."/>
            <person name="Colbourne J."/>
            <person name="Pfrender M."/>
        </authorList>
    </citation>
    <scope>NUCLEOTIDE SEQUENCE [LARGE SCALE GENOMIC DNA]</scope>
    <source>
        <strain evidence="2 3">Xinb3</strain>
        <tissue evidence="2">Complete organism</tissue>
    </source>
</reference>
<feature type="non-terminal residue" evidence="2">
    <location>
        <position position="1"/>
    </location>
</feature>
<gene>
    <name evidence="2" type="ORF">APZ42_031840</name>
</gene>
<evidence type="ECO:0000313" key="3">
    <source>
        <dbReference type="Proteomes" id="UP000076858"/>
    </source>
</evidence>
<feature type="region of interest" description="Disordered" evidence="1">
    <location>
        <begin position="1"/>
        <end position="49"/>
    </location>
</feature>
<proteinExistence type="predicted"/>
<dbReference type="EMBL" id="LRGB01003010">
    <property type="protein sequence ID" value="KZS05067.1"/>
    <property type="molecule type" value="Genomic_DNA"/>
</dbReference>
<protein>
    <submittedName>
        <fullName evidence="2">Uncharacterized protein</fullName>
    </submittedName>
</protein>
<sequence length="226" mass="24649">HNVIAEDVYSVGANRSSQTNQPARPAQPEANVGAGSQVGTVKVPDGSQRNVSHVNVDSHVTFPEIATNTQLVKDSRKTLQDMDQKIQTVKSKSWTKENAYLADHRLSARQDVSARSTVKSLEATVLHHRTLLDADTSSREQPSKPLPIMHPACGPSIGDDESSDTSPEHQPANGSSNHSHGGCCSTPNFTIQPFDENPKNYARFKAKFRALYENEYNGSPCPPVYS</sequence>
<dbReference type="AlphaFoldDB" id="A0A164MHL7"/>
<dbReference type="Proteomes" id="UP000076858">
    <property type="component" value="Unassembled WGS sequence"/>
</dbReference>
<name>A0A164MHL7_9CRUS</name>
<feature type="compositionally biased region" description="Basic and acidic residues" evidence="1">
    <location>
        <begin position="132"/>
        <end position="142"/>
    </location>
</feature>
<evidence type="ECO:0000256" key="1">
    <source>
        <dbReference type="SAM" id="MobiDB-lite"/>
    </source>
</evidence>
<comment type="caution">
    <text evidence="2">The sequence shown here is derived from an EMBL/GenBank/DDBJ whole genome shotgun (WGS) entry which is preliminary data.</text>
</comment>
<feature type="region of interest" description="Disordered" evidence="1">
    <location>
        <begin position="132"/>
        <end position="196"/>
    </location>
</feature>
<feature type="compositionally biased region" description="Low complexity" evidence="1">
    <location>
        <begin position="173"/>
        <end position="185"/>
    </location>
</feature>